<dbReference type="Pfam" id="PF01478">
    <property type="entry name" value="Peptidase_A24"/>
    <property type="match status" value="1"/>
</dbReference>
<feature type="transmembrane region" description="Helical" evidence="6">
    <location>
        <begin position="65"/>
        <end position="85"/>
    </location>
</feature>
<dbReference type="EMBL" id="QMQZ01000051">
    <property type="protein sequence ID" value="RLE51516.1"/>
    <property type="molecule type" value="Genomic_DNA"/>
</dbReference>
<evidence type="ECO:0000256" key="3">
    <source>
        <dbReference type="ARBA" id="ARBA00022692"/>
    </source>
</evidence>
<evidence type="ECO:0000256" key="4">
    <source>
        <dbReference type="ARBA" id="ARBA00022989"/>
    </source>
</evidence>
<keyword evidence="3 6" id="KW-0812">Transmembrane</keyword>
<reference evidence="8 9" key="1">
    <citation type="submission" date="2018-06" db="EMBL/GenBank/DDBJ databases">
        <title>Extensive metabolic versatility and redundancy in microbially diverse, dynamic hydrothermal sediments.</title>
        <authorList>
            <person name="Dombrowski N."/>
            <person name="Teske A."/>
            <person name="Baker B.J."/>
        </authorList>
    </citation>
    <scope>NUCLEOTIDE SEQUENCE [LARGE SCALE GENOMIC DNA]</scope>
    <source>
        <strain evidence="8">B29_G17</strain>
    </source>
</reference>
<dbReference type="Proteomes" id="UP000268446">
    <property type="component" value="Unassembled WGS sequence"/>
</dbReference>
<protein>
    <recommendedName>
        <fullName evidence="7">Prepilin type IV endopeptidase peptidase domain-containing protein</fullName>
    </recommendedName>
</protein>
<keyword evidence="4 6" id="KW-1133">Transmembrane helix</keyword>
<dbReference type="Gene3D" id="1.20.120.1220">
    <property type="match status" value="1"/>
</dbReference>
<comment type="subcellular location">
    <subcellularLocation>
        <location evidence="1">Cell membrane</location>
        <topology evidence="1">Multi-pass membrane protein</topology>
    </subcellularLocation>
</comment>
<proteinExistence type="predicted"/>
<evidence type="ECO:0000256" key="5">
    <source>
        <dbReference type="ARBA" id="ARBA00023136"/>
    </source>
</evidence>
<dbReference type="AlphaFoldDB" id="A0A497EWH7"/>
<evidence type="ECO:0000256" key="1">
    <source>
        <dbReference type="ARBA" id="ARBA00004651"/>
    </source>
</evidence>
<sequence length="186" mass="20950">MMIEMLDVIRVLVALSSFIYASWEDWKSREIPDFIWILMSLTGVVLHAIEFTLTAADFERLKITLLFSSFSIIFAFTVGLLLFYLDFFGGADSKALMALSILMPLAPKVKWSSAEAHPFIPIAVFNNSVITASLMSIVMLSKNLIDKLRGEDLFKGLEYETIGKKILALITGYKISANKLHERSFI</sequence>
<dbReference type="InterPro" id="IPR052218">
    <property type="entry name" value="Preflagellin_Peptidase"/>
</dbReference>
<name>A0A497EWH7_9CREN</name>
<feature type="transmembrane region" description="Helical" evidence="6">
    <location>
        <begin position="7"/>
        <end position="23"/>
    </location>
</feature>
<dbReference type="InterPro" id="IPR000045">
    <property type="entry name" value="Prepilin_IV_endopep_pep"/>
</dbReference>
<dbReference type="PANTHER" id="PTHR36506">
    <property type="entry name" value="PREFLAGELLIN PEPTIDASE"/>
    <property type="match status" value="1"/>
</dbReference>
<dbReference type="GO" id="GO:0004190">
    <property type="term" value="F:aspartic-type endopeptidase activity"/>
    <property type="evidence" value="ECO:0007669"/>
    <property type="project" value="InterPro"/>
</dbReference>
<keyword evidence="2" id="KW-1003">Cell membrane</keyword>
<evidence type="ECO:0000256" key="6">
    <source>
        <dbReference type="SAM" id="Phobius"/>
    </source>
</evidence>
<comment type="caution">
    <text evidence="8">The sequence shown here is derived from an EMBL/GenBank/DDBJ whole genome shotgun (WGS) entry which is preliminary data.</text>
</comment>
<feature type="domain" description="Prepilin type IV endopeptidase peptidase" evidence="7">
    <location>
        <begin position="13"/>
        <end position="133"/>
    </location>
</feature>
<dbReference type="GO" id="GO:0005886">
    <property type="term" value="C:plasma membrane"/>
    <property type="evidence" value="ECO:0007669"/>
    <property type="project" value="UniProtKB-SubCell"/>
</dbReference>
<feature type="transmembrane region" description="Helical" evidence="6">
    <location>
        <begin position="35"/>
        <end position="53"/>
    </location>
</feature>
<evidence type="ECO:0000313" key="9">
    <source>
        <dbReference type="Proteomes" id="UP000268446"/>
    </source>
</evidence>
<keyword evidence="5 6" id="KW-0472">Membrane</keyword>
<evidence type="ECO:0000256" key="2">
    <source>
        <dbReference type="ARBA" id="ARBA00022475"/>
    </source>
</evidence>
<gene>
    <name evidence="8" type="ORF">DRJ20_02035</name>
</gene>
<accession>A0A497EWH7</accession>
<organism evidence="8 9">
    <name type="scientific">Thermoproteota archaeon</name>
    <dbReference type="NCBI Taxonomy" id="2056631"/>
    <lineage>
        <taxon>Archaea</taxon>
        <taxon>Thermoproteota</taxon>
    </lineage>
</organism>
<evidence type="ECO:0000313" key="8">
    <source>
        <dbReference type="EMBL" id="RLE51516.1"/>
    </source>
</evidence>
<dbReference type="PANTHER" id="PTHR36506:SF1">
    <property type="entry name" value="PREFLAGELLIN PEPTIDASE"/>
    <property type="match status" value="1"/>
</dbReference>
<evidence type="ECO:0000259" key="7">
    <source>
        <dbReference type="Pfam" id="PF01478"/>
    </source>
</evidence>
<feature type="transmembrane region" description="Helical" evidence="6">
    <location>
        <begin position="119"/>
        <end position="140"/>
    </location>
</feature>